<gene>
    <name evidence="2" type="ORF">AGLY_003267</name>
</gene>
<comment type="caution">
    <text evidence="2">The sequence shown here is derived from an EMBL/GenBank/DDBJ whole genome shotgun (WGS) entry which is preliminary data.</text>
</comment>
<accession>A0A6G0U2E8</accession>
<keyword evidence="1" id="KW-1133">Transmembrane helix</keyword>
<reference evidence="2 3" key="1">
    <citation type="submission" date="2019-08" db="EMBL/GenBank/DDBJ databases">
        <title>The genome of the soybean aphid Biotype 1, its phylome, world population structure and adaptation to the North American continent.</title>
        <authorList>
            <person name="Giordano R."/>
            <person name="Donthu R.K."/>
            <person name="Hernandez A.G."/>
            <person name="Wright C.L."/>
            <person name="Zimin A.V."/>
        </authorList>
    </citation>
    <scope>NUCLEOTIDE SEQUENCE [LARGE SCALE GENOMIC DNA]</scope>
    <source>
        <tissue evidence="2">Whole aphids</tissue>
    </source>
</reference>
<dbReference type="EMBL" id="VYZN01000010">
    <property type="protein sequence ID" value="KAE9542406.1"/>
    <property type="molecule type" value="Genomic_DNA"/>
</dbReference>
<organism evidence="2 3">
    <name type="scientific">Aphis glycines</name>
    <name type="common">Soybean aphid</name>
    <dbReference type="NCBI Taxonomy" id="307491"/>
    <lineage>
        <taxon>Eukaryota</taxon>
        <taxon>Metazoa</taxon>
        <taxon>Ecdysozoa</taxon>
        <taxon>Arthropoda</taxon>
        <taxon>Hexapoda</taxon>
        <taxon>Insecta</taxon>
        <taxon>Pterygota</taxon>
        <taxon>Neoptera</taxon>
        <taxon>Paraneoptera</taxon>
        <taxon>Hemiptera</taxon>
        <taxon>Sternorrhyncha</taxon>
        <taxon>Aphidomorpha</taxon>
        <taxon>Aphidoidea</taxon>
        <taxon>Aphididae</taxon>
        <taxon>Aphidini</taxon>
        <taxon>Aphis</taxon>
        <taxon>Aphis</taxon>
    </lineage>
</organism>
<dbReference type="OrthoDB" id="10414254at2759"/>
<evidence type="ECO:0000313" key="2">
    <source>
        <dbReference type="EMBL" id="KAE9542406.1"/>
    </source>
</evidence>
<evidence type="ECO:0000256" key="1">
    <source>
        <dbReference type="SAM" id="Phobius"/>
    </source>
</evidence>
<dbReference type="Proteomes" id="UP000475862">
    <property type="component" value="Unassembled WGS sequence"/>
</dbReference>
<keyword evidence="3" id="KW-1185">Reference proteome</keyword>
<keyword evidence="1" id="KW-0812">Transmembrane</keyword>
<proteinExistence type="predicted"/>
<dbReference type="AlphaFoldDB" id="A0A6G0U2E8"/>
<protein>
    <submittedName>
        <fullName evidence="2">Uncharacterized protein</fullName>
    </submittedName>
</protein>
<sequence length="205" mass="24061">MKTNEIFLSVLFRQKYSMSRCKMRVLKPKQQEPLSRRRHPYMLPPPLPPTDTYPCNPTTAAAAAAVLSYEITSLNKKDDKLIFLIYIYICYYFLNPIWKRESEQDNILSRAELVAIHGEVFREDTMIEINHVITPINAPTIREIYQEYLLAHTSNERMKRVTRARTLSQQINLEFRALRMLMSNHHSDNSIPIDESIVMMSLQDL</sequence>
<feature type="transmembrane region" description="Helical" evidence="1">
    <location>
        <begin position="81"/>
        <end position="98"/>
    </location>
</feature>
<name>A0A6G0U2E8_APHGL</name>
<keyword evidence="1" id="KW-0472">Membrane</keyword>
<evidence type="ECO:0000313" key="3">
    <source>
        <dbReference type="Proteomes" id="UP000475862"/>
    </source>
</evidence>